<dbReference type="EMBL" id="ON529857">
    <property type="protein sequence ID" value="USN15275.1"/>
    <property type="molecule type" value="Genomic_DNA"/>
</dbReference>
<gene>
    <name evidence="1" type="ORF">KIKIMORA_01290</name>
</gene>
<organism evidence="1 2">
    <name type="scientific">Brevundimonas phage vB_BpoS-Kikimora</name>
    <dbReference type="NCBI Taxonomy" id="2948601"/>
    <lineage>
        <taxon>Viruses</taxon>
        <taxon>Duplodnaviria</taxon>
        <taxon>Heunggongvirae</taxon>
        <taxon>Uroviricota</taxon>
        <taxon>Caudoviricetes</taxon>
        <taxon>Jeanschmidtviridae</taxon>
        <taxon>Kikimoravirus</taxon>
        <taxon>Kikimoravirus kikimora</taxon>
    </lineage>
</organism>
<name>A0A9E7MSI1_9CAUD</name>
<protein>
    <submittedName>
        <fullName evidence="1">Uncharacterized protein</fullName>
    </submittedName>
</protein>
<keyword evidence="2" id="KW-1185">Reference proteome</keyword>
<evidence type="ECO:0000313" key="2">
    <source>
        <dbReference type="Proteomes" id="UP001056576"/>
    </source>
</evidence>
<accession>A0A9E7MSI1</accession>
<dbReference type="Proteomes" id="UP001056576">
    <property type="component" value="Segment"/>
</dbReference>
<proteinExistence type="predicted"/>
<sequence length="71" mass="7988">MTFPDIPAVEAADKFQLARWMRFLPSPGEDAAGTRDFDEAFAREAKVMERIIARFAQEGGWTPEISKAVGW</sequence>
<evidence type="ECO:0000313" key="1">
    <source>
        <dbReference type="EMBL" id="USN15275.1"/>
    </source>
</evidence>
<reference evidence="1 2" key="1">
    <citation type="submission" date="2022-05" db="EMBL/GenBank/DDBJ databases">
        <authorList>
            <person name="Friedrich I."/>
            <person name="Poehlein A."/>
            <person name="Schneider D."/>
            <person name="Hertel R."/>
            <person name="Daniel R."/>
        </authorList>
    </citation>
    <scope>NUCLEOTIDE SEQUENCE [LARGE SCALE GENOMIC DNA]</scope>
</reference>